<dbReference type="EMBL" id="JARGEI010000020">
    <property type="protein sequence ID" value="KAJ8713294.1"/>
    <property type="molecule type" value="Genomic_DNA"/>
</dbReference>
<organism evidence="3 4">
    <name type="scientific">Mythimna separata</name>
    <name type="common">Oriental armyworm</name>
    <name type="synonym">Pseudaletia separata</name>
    <dbReference type="NCBI Taxonomy" id="271217"/>
    <lineage>
        <taxon>Eukaryota</taxon>
        <taxon>Metazoa</taxon>
        <taxon>Ecdysozoa</taxon>
        <taxon>Arthropoda</taxon>
        <taxon>Hexapoda</taxon>
        <taxon>Insecta</taxon>
        <taxon>Pterygota</taxon>
        <taxon>Neoptera</taxon>
        <taxon>Endopterygota</taxon>
        <taxon>Lepidoptera</taxon>
        <taxon>Glossata</taxon>
        <taxon>Ditrysia</taxon>
        <taxon>Noctuoidea</taxon>
        <taxon>Noctuidae</taxon>
        <taxon>Noctuinae</taxon>
        <taxon>Hadenini</taxon>
        <taxon>Mythimna</taxon>
    </lineage>
</organism>
<comment type="caution">
    <text evidence="3">The sequence shown here is derived from an EMBL/GenBank/DDBJ whole genome shotgun (WGS) entry which is preliminary data.</text>
</comment>
<evidence type="ECO:0000256" key="1">
    <source>
        <dbReference type="SAM" id="MobiDB-lite"/>
    </source>
</evidence>
<feature type="region of interest" description="Disordered" evidence="1">
    <location>
        <begin position="52"/>
        <end position="74"/>
    </location>
</feature>
<dbReference type="Proteomes" id="UP001231518">
    <property type="component" value="Chromosome 4"/>
</dbReference>
<feature type="compositionally biased region" description="Basic and acidic residues" evidence="1">
    <location>
        <begin position="223"/>
        <end position="232"/>
    </location>
</feature>
<evidence type="ECO:0000313" key="3">
    <source>
        <dbReference type="EMBL" id="KAJ8713294.1"/>
    </source>
</evidence>
<name>A0AAD7YFI9_MYTSE</name>
<feature type="compositionally biased region" description="Basic and acidic residues" evidence="1">
    <location>
        <begin position="155"/>
        <end position="179"/>
    </location>
</feature>
<dbReference type="AlphaFoldDB" id="A0AAD7YFI9"/>
<protein>
    <submittedName>
        <fullName evidence="3">Uncharacterized protein</fullName>
    </submittedName>
</protein>
<feature type="compositionally biased region" description="Polar residues" evidence="1">
    <location>
        <begin position="52"/>
        <end position="63"/>
    </location>
</feature>
<proteinExistence type="predicted"/>
<sequence length="251" mass="27836">MKVQAATAVHPTQTTVVPPMNMMQSTLMVLSPMPYSQATVVVDCTANSTNVQPLNNGDLNSKSCDGDDEPPEETPVVLKRSHELKEADEDIAHAEIRNTFQMMGFCVHPEKLPKGELIYRKRPARLRPPKFRKNFSSKTYFDDDGNPYTLGQSKDSQDEREMQTDDDGTEVKSDTERAEYVPSGTLRTHPLASQDTSLDDDSIRLAEAAAVPLPCDAEDSNDEEHREGKAEDGESTDLTKAYSWTVRVGSV</sequence>
<feature type="region of interest" description="Disordered" evidence="1">
    <location>
        <begin position="129"/>
        <end position="240"/>
    </location>
</feature>
<dbReference type="EMBL" id="JARGEI010000020">
    <property type="protein sequence ID" value="KAJ8713292.1"/>
    <property type="molecule type" value="Genomic_DNA"/>
</dbReference>
<keyword evidence="4" id="KW-1185">Reference proteome</keyword>
<evidence type="ECO:0000313" key="2">
    <source>
        <dbReference type="EMBL" id="KAJ8713292.1"/>
    </source>
</evidence>
<gene>
    <name evidence="2" type="ORF">PYW07_013662</name>
    <name evidence="3" type="ORF">PYW07_013664</name>
</gene>
<evidence type="ECO:0000313" key="4">
    <source>
        <dbReference type="Proteomes" id="UP001231518"/>
    </source>
</evidence>
<accession>A0AAD7YFI9</accession>
<reference evidence="3" key="1">
    <citation type="submission" date="2023-03" db="EMBL/GenBank/DDBJ databases">
        <title>Chromosome-level genomes of two armyworms, Mythimna separata and Mythimna loreyi, provide insights into the biosynthesis and reception of sex pheromones.</title>
        <authorList>
            <person name="Zhao H."/>
        </authorList>
    </citation>
    <scope>NUCLEOTIDE SEQUENCE</scope>
    <source>
        <strain evidence="3">BeijingLab</strain>
        <tissue evidence="3">Pupa</tissue>
    </source>
</reference>